<comment type="pathway">
    <text evidence="3">Phospholipid metabolism; CDP-diacylglycerol biosynthesis; CDP-diacylglycerol from sn-glycerol 3-phosphate: step 3/3.</text>
</comment>
<evidence type="ECO:0000256" key="1">
    <source>
        <dbReference type="ARBA" id="ARBA00001946"/>
    </source>
</evidence>
<organism evidence="19 20">
    <name type="scientific">Schizosaccharomyces osmophilus</name>
    <dbReference type="NCBI Taxonomy" id="2545709"/>
    <lineage>
        <taxon>Eukaryota</taxon>
        <taxon>Fungi</taxon>
        <taxon>Dikarya</taxon>
        <taxon>Ascomycota</taxon>
        <taxon>Taphrinomycotina</taxon>
        <taxon>Schizosaccharomycetes</taxon>
        <taxon>Schizosaccharomycetales</taxon>
        <taxon>Schizosaccharomycetaceae</taxon>
        <taxon>Schizosaccharomyces</taxon>
    </lineage>
</organism>
<dbReference type="KEGG" id="som:SOMG_01626"/>
<evidence type="ECO:0000313" key="20">
    <source>
        <dbReference type="Proteomes" id="UP001212411"/>
    </source>
</evidence>
<dbReference type="EMBL" id="CP115611">
    <property type="protein sequence ID" value="WBW72005.1"/>
    <property type="molecule type" value="Genomic_DNA"/>
</dbReference>
<dbReference type="GO" id="GO:0032049">
    <property type="term" value="P:cardiolipin biosynthetic process"/>
    <property type="evidence" value="ECO:0007669"/>
    <property type="project" value="InterPro"/>
</dbReference>
<name>A0AAF0AVH8_9SCHI</name>
<keyword evidence="16" id="KW-0594">Phospholipid biosynthesis</keyword>
<dbReference type="RefSeq" id="XP_056036248.1">
    <property type="nucleotide sequence ID" value="XM_056180419.1"/>
</dbReference>
<evidence type="ECO:0000256" key="2">
    <source>
        <dbReference type="ARBA" id="ARBA00004443"/>
    </source>
</evidence>
<evidence type="ECO:0000256" key="7">
    <source>
        <dbReference type="ARBA" id="ARBA00018337"/>
    </source>
</evidence>
<dbReference type="GO" id="GO:0005743">
    <property type="term" value="C:mitochondrial inner membrane"/>
    <property type="evidence" value="ECO:0007669"/>
    <property type="project" value="UniProtKB-SubCell"/>
</dbReference>
<keyword evidence="11" id="KW-0999">Mitochondrion inner membrane</keyword>
<evidence type="ECO:0000256" key="13">
    <source>
        <dbReference type="ARBA" id="ARBA00023098"/>
    </source>
</evidence>
<comment type="cofactor">
    <cofactor evidence="1">
        <name>Mg(2+)</name>
        <dbReference type="ChEBI" id="CHEBI:18420"/>
    </cofactor>
</comment>
<comment type="pathway">
    <text evidence="4">Lipid metabolism.</text>
</comment>
<evidence type="ECO:0000256" key="9">
    <source>
        <dbReference type="ARBA" id="ARBA00022679"/>
    </source>
</evidence>
<protein>
    <recommendedName>
        <fullName evidence="7">Phosphatidate cytidylyltransferase, mitochondrial</fullName>
        <ecNumber evidence="6">2.7.7.41</ecNumber>
    </recommendedName>
    <alternativeName>
        <fullName evidence="18">CDP-diacylglycerol synthase</fullName>
    </alternativeName>
</protein>
<keyword evidence="12" id="KW-0460">Magnesium</keyword>
<evidence type="ECO:0000256" key="14">
    <source>
        <dbReference type="ARBA" id="ARBA00023128"/>
    </source>
</evidence>
<evidence type="ECO:0000256" key="6">
    <source>
        <dbReference type="ARBA" id="ARBA00012487"/>
    </source>
</evidence>
<reference evidence="19 20" key="1">
    <citation type="journal article" date="2023" name="G3 (Bethesda)">
        <title>A high-quality reference genome for the fission yeast Schizosaccharomyces osmophilus.</title>
        <authorList>
            <person name="Jia G.S."/>
            <person name="Zhang W.C."/>
            <person name="Liang Y."/>
            <person name="Liu X.H."/>
            <person name="Rhind N."/>
            <person name="Pidoux A."/>
            <person name="Brysch-Herzberg M."/>
            <person name="Du L.L."/>
        </authorList>
    </citation>
    <scope>NUCLEOTIDE SEQUENCE [LARGE SCALE GENOMIC DNA]</scope>
    <source>
        <strain evidence="19 20">CBS 15793</strain>
    </source>
</reference>
<evidence type="ECO:0000256" key="3">
    <source>
        <dbReference type="ARBA" id="ARBA00005119"/>
    </source>
</evidence>
<dbReference type="Pfam" id="PF09139">
    <property type="entry name" value="Tam41_Mmp37"/>
    <property type="match status" value="1"/>
</dbReference>
<evidence type="ECO:0000256" key="16">
    <source>
        <dbReference type="ARBA" id="ARBA00023209"/>
    </source>
</evidence>
<evidence type="ECO:0000256" key="17">
    <source>
        <dbReference type="ARBA" id="ARBA00023264"/>
    </source>
</evidence>
<evidence type="ECO:0000256" key="15">
    <source>
        <dbReference type="ARBA" id="ARBA00023136"/>
    </source>
</evidence>
<evidence type="ECO:0000256" key="5">
    <source>
        <dbReference type="ARBA" id="ARBA00005458"/>
    </source>
</evidence>
<keyword evidence="8" id="KW-0444">Lipid biosynthesis</keyword>
<evidence type="ECO:0000256" key="8">
    <source>
        <dbReference type="ARBA" id="ARBA00022516"/>
    </source>
</evidence>
<dbReference type="PIRSF" id="PIRSF028840">
    <property type="entry name" value="Mmp37"/>
    <property type="match status" value="1"/>
</dbReference>
<keyword evidence="17" id="KW-1208">Phospholipid metabolism</keyword>
<keyword evidence="10 19" id="KW-0548">Nucleotidyltransferase</keyword>
<sequence>MLSNKGLLSASRYPLNFVKTYTCFNRTFSISDLINQDSLKYENQKLDVQSDLKDRLKRLLKTFNAPIQVAIGYGSGVFQQAGYGSSAKPMVDFIFQVDDPVRWHELNIQQNPSHYSLLKYLGPKAVAEVQENYGANIYYNTQVPVGNSIIKYGVIKKESLMDDLKNWNTLYTAGRCQKPVTLFQGEDFFYPLNRQNLEQATSAALFMLPNKFSEFEFYRTIVNLSYVGDIRMRLFAENPKKVDNIVSKQLFYFRKLYLPILNSRFAVNFPSYNSKLHELNGHDSTFLLEIEHESNGKASDYFNTLPINYRNLILAAARTRGFSENDLWLRTSIQNRQMLSITALKHLTQRSILTQSAKGILTAGLYSSISYSLEKLKKGLFRFSK</sequence>
<keyword evidence="20" id="KW-1185">Reference proteome</keyword>
<keyword evidence="9" id="KW-0808">Transferase</keyword>
<dbReference type="PANTHER" id="PTHR13619">
    <property type="entry name" value="PHOSPHATIDATE CYTIDYLYLTRANSFERASE, MITOCHONDRIAL"/>
    <property type="match status" value="1"/>
</dbReference>
<keyword evidence="14" id="KW-0496">Mitochondrion</keyword>
<dbReference type="AlphaFoldDB" id="A0AAF0AVH8"/>
<dbReference type="PANTHER" id="PTHR13619:SF0">
    <property type="entry name" value="PHOSPHATIDATE CYTIDYLYLTRANSFERASE, MITOCHONDRIAL"/>
    <property type="match status" value="1"/>
</dbReference>
<dbReference type="Proteomes" id="UP001212411">
    <property type="component" value="Chromosome 1"/>
</dbReference>
<keyword evidence="13" id="KW-0443">Lipid metabolism</keyword>
<dbReference type="InterPro" id="IPR015222">
    <property type="entry name" value="Tam41"/>
</dbReference>
<comment type="similarity">
    <text evidence="5">Belongs to the TAM41 family.</text>
</comment>
<evidence type="ECO:0000256" key="10">
    <source>
        <dbReference type="ARBA" id="ARBA00022695"/>
    </source>
</evidence>
<evidence type="ECO:0000256" key="18">
    <source>
        <dbReference type="ARBA" id="ARBA00029893"/>
    </source>
</evidence>
<gene>
    <name evidence="19" type="primary">tam41</name>
    <name evidence="19" type="ORF">SOMG_01626</name>
</gene>
<evidence type="ECO:0000256" key="12">
    <source>
        <dbReference type="ARBA" id="ARBA00022842"/>
    </source>
</evidence>
<dbReference type="GO" id="GO:0016024">
    <property type="term" value="P:CDP-diacylglycerol biosynthetic process"/>
    <property type="evidence" value="ECO:0007669"/>
    <property type="project" value="TreeGrafter"/>
</dbReference>
<evidence type="ECO:0000256" key="11">
    <source>
        <dbReference type="ARBA" id="ARBA00022792"/>
    </source>
</evidence>
<dbReference type="GO" id="GO:0004605">
    <property type="term" value="F:phosphatidate cytidylyltransferase activity"/>
    <property type="evidence" value="ECO:0007669"/>
    <property type="project" value="UniProtKB-EC"/>
</dbReference>
<comment type="subcellular location">
    <subcellularLocation>
        <location evidence="2">Mitochondrion inner membrane</location>
        <topology evidence="2">Peripheral membrane protein</topology>
        <orientation evidence="2">Matrix side</orientation>
    </subcellularLocation>
</comment>
<dbReference type="GeneID" id="80875108"/>
<keyword evidence="15" id="KW-0472">Membrane</keyword>
<evidence type="ECO:0000313" key="19">
    <source>
        <dbReference type="EMBL" id="WBW72005.1"/>
    </source>
</evidence>
<accession>A0AAF0AVH8</accession>
<evidence type="ECO:0000256" key="4">
    <source>
        <dbReference type="ARBA" id="ARBA00005189"/>
    </source>
</evidence>
<proteinExistence type="inferred from homology"/>
<dbReference type="EC" id="2.7.7.41" evidence="6"/>